<dbReference type="Proteomes" id="UP001108240">
    <property type="component" value="Unplaced"/>
</dbReference>
<dbReference type="GO" id="GO:0005525">
    <property type="term" value="F:GTP binding"/>
    <property type="evidence" value="ECO:0007669"/>
    <property type="project" value="UniProtKB-KW"/>
</dbReference>
<feature type="compositionally biased region" description="Basic and acidic residues" evidence="8">
    <location>
        <begin position="498"/>
        <end position="515"/>
    </location>
</feature>
<dbReference type="SMART" id="SM00336">
    <property type="entry name" value="BBOX"/>
    <property type="match status" value="1"/>
</dbReference>
<name>A0A9J7YHH4_CYPCA</name>
<dbReference type="SUPFAM" id="SSF52540">
    <property type="entry name" value="P-loop containing nucleoside triphosphate hydrolases"/>
    <property type="match status" value="1"/>
</dbReference>
<dbReference type="Pfam" id="PF00643">
    <property type="entry name" value="zf-B_box"/>
    <property type="match status" value="1"/>
</dbReference>
<evidence type="ECO:0000259" key="9">
    <source>
        <dbReference type="SMART" id="SM00184"/>
    </source>
</evidence>
<dbReference type="Ensembl" id="ENSCCRT00000144416.1">
    <property type="protein sequence ID" value="ENSCCRP00000116795.1"/>
    <property type="gene ID" value="ENSCCRG00000053388.1"/>
</dbReference>
<sequence length="524" mass="60534">MASQSEDDYICPVCCEIFKTPVFLSCSHSVCKECLKQFWRIKKTQECPVCRRRSSKDDPPVNLVLKNLCESLLKKRNEVRSSGSEEICSLHSEKLKLFCLEDKQPVCLVCINSQKHDNHKFRPIDEVVSSYKEELNTALKTLQRKLKHNETMKGEFEKTVENIKVRKQNPESFSLQLQITRYSYEQQFEKLHQFLRDEEEATITALREEEEQKKQMMKEKLEEMNRHISALSHSIKDMEEMMRASDVCFLKEFPVSMERVQISSQPDPQTPSGALIHVPCYLGNLPFRVWKKMQDIVQNMSERRLVLLGRSGDGKSAAGNTILGREQFRSEMGPTSVTRECSAAQATVSGRSVTVVDTPGFFHTEITDEESMTEIMKRVDLSSPGPHAFLIVFNVVMGITEQQKKILQMIEMMFGQKVLKYSIILFTRGDRLEDHPIEEIIKKSRDLRDLVDQCGGRCHVFNNEDQSNREQVTDLLKKIDTMVEQNRRGHYSNQMYEEAQRRREDTKTGHGEKTAPKSKSGKCL</sequence>
<evidence type="ECO:0000256" key="5">
    <source>
        <dbReference type="ARBA" id="ARBA00022833"/>
    </source>
</evidence>
<keyword evidence="6" id="KW-0342">GTP-binding</keyword>
<dbReference type="PANTHER" id="PTHR10903:SF186">
    <property type="entry name" value="GTPASE IMAP FAMILY MEMBER 4-LIKE-RELATED"/>
    <property type="match status" value="1"/>
</dbReference>
<dbReference type="InterPro" id="IPR017907">
    <property type="entry name" value="Znf_RING_CS"/>
</dbReference>
<comment type="similarity">
    <text evidence="1">Belongs to the TRAFAC class TrmE-Era-EngA-EngB-Septin-like GTPase superfamily. AIG1/Toc34/Toc159-like paraseptin GTPase family. IAN subfamily.</text>
</comment>
<dbReference type="OMA" id="KTSCHAK"/>
<keyword evidence="5" id="KW-0862">Zinc</keyword>
<dbReference type="InterPro" id="IPR006703">
    <property type="entry name" value="G_AIG1"/>
</dbReference>
<evidence type="ECO:0000256" key="4">
    <source>
        <dbReference type="ARBA" id="ARBA00022771"/>
    </source>
</evidence>
<dbReference type="Gene3D" id="3.40.50.300">
    <property type="entry name" value="P-loop containing nucleotide triphosphate hydrolases"/>
    <property type="match status" value="1"/>
</dbReference>
<dbReference type="SMART" id="SM00184">
    <property type="entry name" value="RING"/>
    <property type="match status" value="1"/>
</dbReference>
<protein>
    <submittedName>
        <fullName evidence="11">Uncharacterized protein</fullName>
    </submittedName>
</protein>
<accession>A0A9J7YHH4</accession>
<feature type="coiled-coil region" evidence="7">
    <location>
        <begin position="196"/>
        <end position="241"/>
    </location>
</feature>
<dbReference type="GeneTree" id="ENSGT01030000234583"/>
<dbReference type="Pfam" id="PF04548">
    <property type="entry name" value="AIG1"/>
    <property type="match status" value="1"/>
</dbReference>
<keyword evidence="7" id="KW-0175">Coiled coil</keyword>
<dbReference type="SUPFAM" id="SSF57845">
    <property type="entry name" value="B-box zinc-binding domain"/>
    <property type="match status" value="1"/>
</dbReference>
<evidence type="ECO:0000256" key="1">
    <source>
        <dbReference type="ARBA" id="ARBA00008535"/>
    </source>
</evidence>
<evidence type="ECO:0000256" key="2">
    <source>
        <dbReference type="ARBA" id="ARBA00022723"/>
    </source>
</evidence>
<feature type="region of interest" description="Disordered" evidence="8">
    <location>
        <begin position="487"/>
        <end position="524"/>
    </location>
</feature>
<organism evidence="11 12">
    <name type="scientific">Cyprinus carpio carpio</name>
    <dbReference type="NCBI Taxonomy" id="630221"/>
    <lineage>
        <taxon>Eukaryota</taxon>
        <taxon>Metazoa</taxon>
        <taxon>Chordata</taxon>
        <taxon>Craniata</taxon>
        <taxon>Vertebrata</taxon>
        <taxon>Euteleostomi</taxon>
        <taxon>Actinopterygii</taxon>
        <taxon>Neopterygii</taxon>
        <taxon>Teleostei</taxon>
        <taxon>Ostariophysi</taxon>
        <taxon>Cypriniformes</taxon>
        <taxon>Cyprinidae</taxon>
        <taxon>Cyprininae</taxon>
        <taxon>Cyprinus</taxon>
    </lineage>
</organism>
<feature type="domain" description="RING-type" evidence="9">
    <location>
        <begin position="11"/>
        <end position="50"/>
    </location>
</feature>
<evidence type="ECO:0000256" key="6">
    <source>
        <dbReference type="ARBA" id="ARBA00023134"/>
    </source>
</evidence>
<dbReference type="Pfam" id="PF25600">
    <property type="entry name" value="TRIM_CC"/>
    <property type="match status" value="1"/>
</dbReference>
<dbReference type="GO" id="GO:0008270">
    <property type="term" value="F:zinc ion binding"/>
    <property type="evidence" value="ECO:0007669"/>
    <property type="project" value="UniProtKB-KW"/>
</dbReference>
<evidence type="ECO:0000256" key="8">
    <source>
        <dbReference type="SAM" id="MobiDB-lite"/>
    </source>
</evidence>
<dbReference type="InterPro" id="IPR045058">
    <property type="entry name" value="GIMA/IAN/Toc"/>
</dbReference>
<dbReference type="AlphaFoldDB" id="A0A9J7YHH4"/>
<keyword evidence="2" id="KW-0479">Metal-binding</keyword>
<dbReference type="SUPFAM" id="SSF57850">
    <property type="entry name" value="RING/U-box"/>
    <property type="match status" value="1"/>
</dbReference>
<keyword evidence="3" id="KW-0547">Nucleotide-binding</keyword>
<dbReference type="FunFam" id="3.40.50.300:FF:000366">
    <property type="entry name" value="GTPase, IMAP family member 2"/>
    <property type="match status" value="1"/>
</dbReference>
<dbReference type="InterPro" id="IPR000315">
    <property type="entry name" value="Znf_B-box"/>
</dbReference>
<feature type="domain" description="B box-type" evidence="10">
    <location>
        <begin position="83"/>
        <end position="124"/>
    </location>
</feature>
<evidence type="ECO:0000259" key="10">
    <source>
        <dbReference type="SMART" id="SM00336"/>
    </source>
</evidence>
<evidence type="ECO:0000313" key="12">
    <source>
        <dbReference type="Proteomes" id="UP001108240"/>
    </source>
</evidence>
<evidence type="ECO:0000313" key="11">
    <source>
        <dbReference type="Ensembl" id="ENSCCRP00000116795.1"/>
    </source>
</evidence>
<keyword evidence="4" id="KW-0863">Zinc-finger</keyword>
<dbReference type="InterPro" id="IPR058030">
    <property type="entry name" value="TRIM8/14/16/25/29/45/65_CC"/>
</dbReference>
<dbReference type="InterPro" id="IPR001841">
    <property type="entry name" value="Znf_RING"/>
</dbReference>
<proteinExistence type="inferred from homology"/>
<dbReference type="CDD" id="cd01852">
    <property type="entry name" value="AIG1"/>
    <property type="match status" value="1"/>
</dbReference>
<dbReference type="Gene3D" id="3.30.160.60">
    <property type="entry name" value="Classic Zinc Finger"/>
    <property type="match status" value="1"/>
</dbReference>
<dbReference type="PANTHER" id="PTHR10903">
    <property type="entry name" value="GTPASE, IMAP FAMILY MEMBER-RELATED"/>
    <property type="match status" value="1"/>
</dbReference>
<dbReference type="InterPro" id="IPR027417">
    <property type="entry name" value="P-loop_NTPase"/>
</dbReference>
<reference evidence="11" key="1">
    <citation type="submission" date="2025-08" db="UniProtKB">
        <authorList>
            <consortium name="Ensembl"/>
        </authorList>
    </citation>
    <scope>IDENTIFICATION</scope>
</reference>
<dbReference type="Gene3D" id="3.30.40.10">
    <property type="entry name" value="Zinc/RING finger domain, C3HC4 (zinc finger)"/>
    <property type="match status" value="1"/>
</dbReference>
<evidence type="ECO:0000256" key="3">
    <source>
        <dbReference type="ARBA" id="ARBA00022741"/>
    </source>
</evidence>
<reference evidence="11" key="2">
    <citation type="submission" date="2025-09" db="UniProtKB">
        <authorList>
            <consortium name="Ensembl"/>
        </authorList>
    </citation>
    <scope>IDENTIFICATION</scope>
</reference>
<keyword evidence="12" id="KW-1185">Reference proteome</keyword>
<dbReference type="InterPro" id="IPR013083">
    <property type="entry name" value="Znf_RING/FYVE/PHD"/>
</dbReference>
<evidence type="ECO:0000256" key="7">
    <source>
        <dbReference type="SAM" id="Coils"/>
    </source>
</evidence>
<dbReference type="Pfam" id="PF13920">
    <property type="entry name" value="zf-C3HC4_3"/>
    <property type="match status" value="1"/>
</dbReference>
<dbReference type="PROSITE" id="PS00518">
    <property type="entry name" value="ZF_RING_1"/>
    <property type="match status" value="1"/>
</dbReference>